<feature type="region of interest" description="Disordered" evidence="9">
    <location>
        <begin position="302"/>
        <end position="322"/>
    </location>
</feature>
<dbReference type="CDD" id="cd16987">
    <property type="entry name" value="ANTH_N_AP180_plant"/>
    <property type="match status" value="1"/>
</dbReference>
<dbReference type="Gene3D" id="1.20.58.150">
    <property type="entry name" value="ANTH domain"/>
    <property type="match status" value="1"/>
</dbReference>
<dbReference type="EMBL" id="CM010716">
    <property type="protein sequence ID" value="RZC50716.1"/>
    <property type="molecule type" value="Genomic_DNA"/>
</dbReference>
<dbReference type="InterPro" id="IPR045192">
    <property type="entry name" value="AP180-like"/>
</dbReference>
<organism evidence="11 12">
    <name type="scientific">Papaver somniferum</name>
    <name type="common">Opium poppy</name>
    <dbReference type="NCBI Taxonomy" id="3469"/>
    <lineage>
        <taxon>Eukaryota</taxon>
        <taxon>Viridiplantae</taxon>
        <taxon>Streptophyta</taxon>
        <taxon>Embryophyta</taxon>
        <taxon>Tracheophyta</taxon>
        <taxon>Spermatophyta</taxon>
        <taxon>Magnoliopsida</taxon>
        <taxon>Ranunculales</taxon>
        <taxon>Papaveraceae</taxon>
        <taxon>Papaveroideae</taxon>
        <taxon>Papaver</taxon>
    </lineage>
</organism>
<dbReference type="OrthoDB" id="682511at2759"/>
<keyword evidence="7" id="KW-0168">Coated pit</keyword>
<evidence type="ECO:0000256" key="1">
    <source>
        <dbReference type="ARBA" id="ARBA00004132"/>
    </source>
</evidence>
<dbReference type="Gramene" id="RZC50716">
    <property type="protein sequence ID" value="RZC50716"/>
    <property type="gene ID" value="C5167_019134"/>
</dbReference>
<keyword evidence="5" id="KW-0333">Golgi apparatus</keyword>
<name>A0A4Y7IRF8_PAPSO</name>
<dbReference type="GO" id="GO:0005794">
    <property type="term" value="C:Golgi apparatus"/>
    <property type="evidence" value="ECO:0007669"/>
    <property type="project" value="UniProtKB-SubCell"/>
</dbReference>
<dbReference type="Pfam" id="PF07651">
    <property type="entry name" value="ANTH"/>
    <property type="match status" value="1"/>
</dbReference>
<evidence type="ECO:0000256" key="7">
    <source>
        <dbReference type="ARBA" id="ARBA00023176"/>
    </source>
</evidence>
<evidence type="ECO:0000256" key="8">
    <source>
        <dbReference type="ARBA" id="ARBA00023329"/>
    </source>
</evidence>
<dbReference type="InterPro" id="IPR013809">
    <property type="entry name" value="ENTH"/>
</dbReference>
<dbReference type="GO" id="GO:0005546">
    <property type="term" value="F:phosphatidylinositol-4,5-bisphosphate binding"/>
    <property type="evidence" value="ECO:0007669"/>
    <property type="project" value="TreeGrafter"/>
</dbReference>
<evidence type="ECO:0000256" key="4">
    <source>
        <dbReference type="ARBA" id="ARBA00022583"/>
    </source>
</evidence>
<dbReference type="GO" id="GO:0005545">
    <property type="term" value="F:1-phosphatidylinositol binding"/>
    <property type="evidence" value="ECO:0007669"/>
    <property type="project" value="InterPro"/>
</dbReference>
<evidence type="ECO:0000259" key="10">
    <source>
        <dbReference type="PROSITE" id="PS50942"/>
    </source>
</evidence>
<gene>
    <name evidence="11" type="ORF">C5167_019134</name>
</gene>
<dbReference type="InterPro" id="IPR011417">
    <property type="entry name" value="ANTH_dom"/>
</dbReference>
<evidence type="ECO:0000256" key="9">
    <source>
        <dbReference type="SAM" id="MobiDB-lite"/>
    </source>
</evidence>
<dbReference type="SUPFAM" id="SSF89009">
    <property type="entry name" value="GAT-like domain"/>
    <property type="match status" value="1"/>
</dbReference>
<comment type="subcellular location">
    <subcellularLocation>
        <location evidence="1">Cytoplasmic vesicle</location>
        <location evidence="1">Clathrin-coated vesicle</location>
    </subcellularLocation>
    <subcellularLocation>
        <location evidence="2">Golgi apparatus</location>
    </subcellularLocation>
    <subcellularLocation>
        <location evidence="3">Membrane</location>
        <location evidence="3">Clathrin-coated pit</location>
    </subcellularLocation>
</comment>
<dbReference type="AlphaFoldDB" id="A0A4Y7IRF8"/>
<dbReference type="PANTHER" id="PTHR22951">
    <property type="entry name" value="CLATHRIN ASSEMBLY PROTEIN"/>
    <property type="match status" value="1"/>
</dbReference>
<dbReference type="PANTHER" id="PTHR22951:SF19">
    <property type="entry name" value="OS08G0467300 PROTEIN"/>
    <property type="match status" value="1"/>
</dbReference>
<protein>
    <recommendedName>
        <fullName evidence="10">ENTH domain-containing protein</fullName>
    </recommendedName>
</protein>
<feature type="domain" description="ENTH" evidence="10">
    <location>
        <begin position="25"/>
        <end position="156"/>
    </location>
</feature>
<dbReference type="GO" id="GO:0005905">
    <property type="term" value="C:clathrin-coated pit"/>
    <property type="evidence" value="ECO:0007669"/>
    <property type="project" value="UniProtKB-SubCell"/>
</dbReference>
<evidence type="ECO:0000256" key="5">
    <source>
        <dbReference type="ARBA" id="ARBA00023034"/>
    </source>
</evidence>
<dbReference type="STRING" id="3469.A0A4Y7IRF8"/>
<dbReference type="GO" id="GO:0006900">
    <property type="term" value="P:vesicle budding from membrane"/>
    <property type="evidence" value="ECO:0007669"/>
    <property type="project" value="TreeGrafter"/>
</dbReference>
<keyword evidence="8" id="KW-0968">Cytoplasmic vesicle</keyword>
<dbReference type="GO" id="GO:0000149">
    <property type="term" value="F:SNARE binding"/>
    <property type="evidence" value="ECO:0007669"/>
    <property type="project" value="TreeGrafter"/>
</dbReference>
<dbReference type="FunFam" id="1.25.40.90:FF:000027">
    <property type="entry name" value="Putative clathrin assembly protein"/>
    <property type="match status" value="1"/>
</dbReference>
<dbReference type="GO" id="GO:0032050">
    <property type="term" value="F:clathrin heavy chain binding"/>
    <property type="evidence" value="ECO:0007669"/>
    <property type="project" value="TreeGrafter"/>
</dbReference>
<evidence type="ECO:0000256" key="2">
    <source>
        <dbReference type="ARBA" id="ARBA00004555"/>
    </source>
</evidence>
<dbReference type="PROSITE" id="PS50942">
    <property type="entry name" value="ENTH"/>
    <property type="match status" value="1"/>
</dbReference>
<dbReference type="Proteomes" id="UP000316621">
    <property type="component" value="Chromosome 2"/>
</dbReference>
<dbReference type="GO" id="GO:0030136">
    <property type="term" value="C:clathrin-coated vesicle"/>
    <property type="evidence" value="ECO:0007669"/>
    <property type="project" value="UniProtKB-SubCell"/>
</dbReference>
<dbReference type="InterPro" id="IPR008942">
    <property type="entry name" value="ENTH_VHS"/>
</dbReference>
<dbReference type="Gene3D" id="1.25.40.90">
    <property type="match status" value="1"/>
</dbReference>
<proteinExistence type="predicted"/>
<accession>A0A4Y7IRF8</accession>
<dbReference type="SUPFAM" id="SSF48464">
    <property type="entry name" value="ENTH/VHS domain"/>
    <property type="match status" value="1"/>
</dbReference>
<dbReference type="GO" id="GO:0072583">
    <property type="term" value="P:clathrin-dependent endocytosis"/>
    <property type="evidence" value="ECO:0007669"/>
    <property type="project" value="InterPro"/>
</dbReference>
<keyword evidence="4" id="KW-0254">Endocytosis</keyword>
<dbReference type="InterPro" id="IPR048050">
    <property type="entry name" value="ANTH_N_plant"/>
</dbReference>
<evidence type="ECO:0000256" key="3">
    <source>
        <dbReference type="ARBA" id="ARBA00004600"/>
    </source>
</evidence>
<reference evidence="11 12" key="1">
    <citation type="journal article" date="2018" name="Science">
        <title>The opium poppy genome and morphinan production.</title>
        <authorList>
            <person name="Guo L."/>
            <person name="Winzer T."/>
            <person name="Yang X."/>
            <person name="Li Y."/>
            <person name="Ning Z."/>
            <person name="He Z."/>
            <person name="Teodor R."/>
            <person name="Lu Y."/>
            <person name="Bowser T.A."/>
            <person name="Graham I.A."/>
            <person name="Ye K."/>
        </authorList>
    </citation>
    <scope>NUCLEOTIDE SEQUENCE [LARGE SCALE GENOMIC DNA]</scope>
    <source>
        <strain evidence="12">cv. HN1</strain>
        <tissue evidence="11">Leaves</tissue>
    </source>
</reference>
<dbReference type="OMA" id="HHYSSFL"/>
<evidence type="ECO:0000256" key="6">
    <source>
        <dbReference type="ARBA" id="ARBA00023136"/>
    </source>
</evidence>
<sequence length="438" mass="49991">MKIFKTASAVLKDKNSILLAKLSRKSSYRNPDLETAIIKATSHDESKIDYKNAQRVFNWVRNSSTFIKPLIWSLSTRMEKTRSWVVALKGLMLMHGIFCCKIPIVKKIGRLPFDLSNFHECHSKSNRIWSLSAFVRAYFAFLDQKSAFDSIQSKEDHGLKQRPHRREAPMVHVLEELQRSQQLLDMLIQIRPDGINTYTLILEAMDCIIVEIFDVYSKICSGIAGILVGILGASHLEAKMALRILQKAASQGEELSSYFEFCKDIGVLSASEFPKVEQIPEEDIRDLEKIIMNGVSEKKELGGGFKSHHHHHQSREEKIKDQNAKINSAKAVVTRDWVVFDDDFSRPVIDIDDDNDHKNNGDTPNVMINQNYHQDDPFAASVNYPPLIVCGYEDSHHNNQYISNELVQFDHYYYSNQGGAAYITNGFNNQTSLVLSQY</sequence>
<dbReference type="GO" id="GO:0048268">
    <property type="term" value="P:clathrin coat assembly"/>
    <property type="evidence" value="ECO:0007669"/>
    <property type="project" value="InterPro"/>
</dbReference>
<evidence type="ECO:0000313" key="12">
    <source>
        <dbReference type="Proteomes" id="UP000316621"/>
    </source>
</evidence>
<keyword evidence="6" id="KW-0472">Membrane</keyword>
<evidence type="ECO:0000313" key="11">
    <source>
        <dbReference type="EMBL" id="RZC50716.1"/>
    </source>
</evidence>
<keyword evidence="12" id="KW-1185">Reference proteome</keyword>
<dbReference type="InterPro" id="IPR014712">
    <property type="entry name" value="ANTH_dom_sf"/>
</dbReference>